<protein>
    <submittedName>
        <fullName evidence="2">Putative esterase</fullName>
    </submittedName>
</protein>
<sequence>MFRRLFLSPLFLVLALHAEAPQAAEPLTPIALKKRLEGTQNAAETNQLHEDIIRLFGRQNLLKGKPSTKIEATTVAWAVMDMNPARVTRGDGTVIGNMTRVGEDGLQVLVQTMKNFQEFNYRIEVDGAARVAGMVHLEHYDYTADSDPQPGVPQGRLEKFQWTQSKIFPDTVRDVTVYIPEQYKAGEEACLMVWQDGSRHVDPKGPMRAGVVFDNLIHKKKMPVTIGVFVDPGRKPEQKPGSKAANRGFEYDSLGDAYVNFLLTEILPEVEKRYPVKFRQDPKAWAIAGGSSGGICSFTAAWERPDKFHKVLSWVGTFVDIRGGNAYPYLVRVTERKPIRVYLLDGVNDLDNKYGNWPLANRMMEASLKYMNYDFRMDWTECFHGSRGMAPHLPEALEWLWRDVK</sequence>
<dbReference type="InterPro" id="IPR029058">
    <property type="entry name" value="AB_hydrolase_fold"/>
</dbReference>
<dbReference type="Pfam" id="PF00756">
    <property type="entry name" value="Esterase"/>
    <property type="match status" value="1"/>
</dbReference>
<dbReference type="Gene3D" id="3.40.50.1820">
    <property type="entry name" value="alpha/beta hydrolase"/>
    <property type="match status" value="1"/>
</dbReference>
<feature type="chain" id="PRO_5012933622" evidence="1">
    <location>
        <begin position="24"/>
        <end position="405"/>
    </location>
</feature>
<dbReference type="InterPro" id="IPR050583">
    <property type="entry name" value="Mycobacterial_A85_antigen"/>
</dbReference>
<dbReference type="SUPFAM" id="SSF53474">
    <property type="entry name" value="alpha/beta-Hydrolases"/>
    <property type="match status" value="1"/>
</dbReference>
<dbReference type="STRING" id="48467.SAMN02745166_00320"/>
<dbReference type="PANTHER" id="PTHR48098:SF3">
    <property type="entry name" value="IRON(III) ENTEROBACTIN ESTERASE"/>
    <property type="match status" value="1"/>
</dbReference>
<evidence type="ECO:0000313" key="2">
    <source>
        <dbReference type="EMBL" id="SKA77139.1"/>
    </source>
</evidence>
<dbReference type="InterPro" id="IPR000801">
    <property type="entry name" value="Esterase-like"/>
</dbReference>
<dbReference type="EMBL" id="FUYE01000001">
    <property type="protein sequence ID" value="SKA77139.1"/>
    <property type="molecule type" value="Genomic_DNA"/>
</dbReference>
<gene>
    <name evidence="2" type="ORF">SAMN02745166_00320</name>
</gene>
<keyword evidence="1" id="KW-0732">Signal</keyword>
<dbReference type="OrthoDB" id="9775130at2"/>
<dbReference type="PANTHER" id="PTHR48098">
    <property type="entry name" value="ENTEROCHELIN ESTERASE-RELATED"/>
    <property type="match status" value="1"/>
</dbReference>
<dbReference type="RefSeq" id="WP_139372994.1">
    <property type="nucleotide sequence ID" value="NZ_FUYE01000001.1"/>
</dbReference>
<organism evidence="2 3">
    <name type="scientific">Prosthecobacter debontii</name>
    <dbReference type="NCBI Taxonomy" id="48467"/>
    <lineage>
        <taxon>Bacteria</taxon>
        <taxon>Pseudomonadati</taxon>
        <taxon>Verrucomicrobiota</taxon>
        <taxon>Verrucomicrobiia</taxon>
        <taxon>Verrucomicrobiales</taxon>
        <taxon>Verrucomicrobiaceae</taxon>
        <taxon>Prosthecobacter</taxon>
    </lineage>
</organism>
<evidence type="ECO:0000256" key="1">
    <source>
        <dbReference type="SAM" id="SignalP"/>
    </source>
</evidence>
<name>A0A1T4WIZ4_9BACT</name>
<reference evidence="3" key="1">
    <citation type="submission" date="2017-02" db="EMBL/GenBank/DDBJ databases">
        <authorList>
            <person name="Varghese N."/>
            <person name="Submissions S."/>
        </authorList>
    </citation>
    <scope>NUCLEOTIDE SEQUENCE [LARGE SCALE GENOMIC DNA]</scope>
    <source>
        <strain evidence="3">ATCC 700200</strain>
    </source>
</reference>
<keyword evidence="3" id="KW-1185">Reference proteome</keyword>
<dbReference type="Proteomes" id="UP000190774">
    <property type="component" value="Unassembled WGS sequence"/>
</dbReference>
<evidence type="ECO:0000313" key="3">
    <source>
        <dbReference type="Proteomes" id="UP000190774"/>
    </source>
</evidence>
<dbReference type="AlphaFoldDB" id="A0A1T4WIZ4"/>
<proteinExistence type="predicted"/>
<accession>A0A1T4WIZ4</accession>
<feature type="signal peptide" evidence="1">
    <location>
        <begin position="1"/>
        <end position="23"/>
    </location>
</feature>